<dbReference type="Proteomes" id="UP000263517">
    <property type="component" value="Unassembled WGS sequence"/>
</dbReference>
<feature type="compositionally biased region" description="Basic and acidic residues" evidence="3">
    <location>
        <begin position="36"/>
        <end position="47"/>
    </location>
</feature>
<evidence type="ECO:0000313" key="4">
    <source>
        <dbReference type="EMBL" id="HAW74474.1"/>
    </source>
</evidence>
<sequence length="162" mass="18138">MAKKLFVPDRYANKQKSKPPVSEVPKAISKGFESPEENKKNTEDPSKMEASAIDRLPNPVGYRLLVIPYYMKQKTAGGIIIPETIRERENHATVAAYVVKMGPDAYCDANKFPTGAWCEDKSWVLMGRYAGNRFKVDGLEVRLINDDNVIATILDPADISYV</sequence>
<protein>
    <recommendedName>
        <fullName evidence="6">Co-chaperonin GroES</fullName>
    </recommendedName>
</protein>
<reference evidence="4 5" key="1">
    <citation type="journal article" date="2018" name="Nat. Biotechnol.">
        <title>A standardized bacterial taxonomy based on genome phylogeny substantially revises the tree of life.</title>
        <authorList>
            <person name="Parks D.H."/>
            <person name="Chuvochina M."/>
            <person name="Waite D.W."/>
            <person name="Rinke C."/>
            <person name="Skarshewski A."/>
            <person name="Chaumeil P.A."/>
            <person name="Hugenholtz P."/>
        </authorList>
    </citation>
    <scope>NUCLEOTIDE SEQUENCE [LARGE SCALE GENOMIC DNA]</scope>
    <source>
        <strain evidence="4">UBA11978</strain>
    </source>
</reference>
<evidence type="ECO:0000313" key="5">
    <source>
        <dbReference type="Proteomes" id="UP000263517"/>
    </source>
</evidence>
<dbReference type="SUPFAM" id="SSF50129">
    <property type="entry name" value="GroES-like"/>
    <property type="match status" value="1"/>
</dbReference>
<accession>A0A350NZK7</accession>
<organism evidence="4 5">
    <name type="scientific">Alteromonas australica</name>
    <dbReference type="NCBI Taxonomy" id="589873"/>
    <lineage>
        <taxon>Bacteria</taxon>
        <taxon>Pseudomonadati</taxon>
        <taxon>Pseudomonadota</taxon>
        <taxon>Gammaproteobacteria</taxon>
        <taxon>Alteromonadales</taxon>
        <taxon>Alteromonadaceae</taxon>
        <taxon>Alteromonas/Salinimonas group</taxon>
        <taxon>Alteromonas</taxon>
    </lineage>
</organism>
<comment type="caution">
    <text evidence="4">The sequence shown here is derived from an EMBL/GenBank/DDBJ whole genome shotgun (WGS) entry which is preliminary data.</text>
</comment>
<dbReference type="CDD" id="cd00320">
    <property type="entry name" value="cpn10"/>
    <property type="match status" value="1"/>
</dbReference>
<name>A0A350NZK7_9ALTE</name>
<dbReference type="InterPro" id="IPR020818">
    <property type="entry name" value="Chaperonin_GroES"/>
</dbReference>
<feature type="region of interest" description="Disordered" evidence="3">
    <location>
        <begin position="1"/>
        <end position="52"/>
    </location>
</feature>
<evidence type="ECO:0000256" key="3">
    <source>
        <dbReference type="SAM" id="MobiDB-lite"/>
    </source>
</evidence>
<comment type="similarity">
    <text evidence="1">Belongs to the GroES chaperonin family.</text>
</comment>
<gene>
    <name evidence="4" type="ORF">DCW74_01925</name>
</gene>
<dbReference type="InterPro" id="IPR037124">
    <property type="entry name" value="Chaperonin_GroES_sf"/>
</dbReference>
<proteinExistence type="inferred from homology"/>
<evidence type="ECO:0000256" key="1">
    <source>
        <dbReference type="ARBA" id="ARBA00006975"/>
    </source>
</evidence>
<keyword evidence="2" id="KW-0143">Chaperone</keyword>
<evidence type="ECO:0008006" key="6">
    <source>
        <dbReference type="Google" id="ProtNLM"/>
    </source>
</evidence>
<evidence type="ECO:0000256" key="2">
    <source>
        <dbReference type="ARBA" id="ARBA00023186"/>
    </source>
</evidence>
<dbReference type="EMBL" id="DNAN01000066">
    <property type="protein sequence ID" value="HAW74474.1"/>
    <property type="molecule type" value="Genomic_DNA"/>
</dbReference>
<dbReference type="InterPro" id="IPR011032">
    <property type="entry name" value="GroES-like_sf"/>
</dbReference>
<dbReference type="GO" id="GO:0044183">
    <property type="term" value="F:protein folding chaperone"/>
    <property type="evidence" value="ECO:0007669"/>
    <property type="project" value="InterPro"/>
</dbReference>
<dbReference type="Pfam" id="PF00166">
    <property type="entry name" value="Cpn10"/>
    <property type="match status" value="1"/>
</dbReference>
<dbReference type="GO" id="GO:0005524">
    <property type="term" value="F:ATP binding"/>
    <property type="evidence" value="ECO:0007669"/>
    <property type="project" value="InterPro"/>
</dbReference>
<dbReference type="AlphaFoldDB" id="A0A350NZK7"/>
<dbReference type="Gene3D" id="2.30.33.40">
    <property type="entry name" value="GroES chaperonin"/>
    <property type="match status" value="1"/>
</dbReference>